<dbReference type="PROSITE" id="PS51393">
    <property type="entry name" value="LIPOXYGENASE_3"/>
    <property type="match status" value="1"/>
</dbReference>
<dbReference type="Gene3D" id="1.20.245.10">
    <property type="entry name" value="Lipoxygenase-1, Domain 5"/>
    <property type="match status" value="1"/>
</dbReference>
<dbReference type="SUPFAM" id="SSF49723">
    <property type="entry name" value="Lipase/lipooxygenase domain (PLAT/LH2 domain)"/>
    <property type="match status" value="1"/>
</dbReference>
<dbReference type="PROSITE" id="PS50095">
    <property type="entry name" value="PLAT"/>
    <property type="match status" value="1"/>
</dbReference>
<dbReference type="SUPFAM" id="SSF48484">
    <property type="entry name" value="Lipoxigenase"/>
    <property type="match status" value="1"/>
</dbReference>
<keyword evidence="14" id="KW-1185">Reference proteome</keyword>
<dbReference type="OrthoDB" id="407298at2759"/>
<evidence type="ECO:0000256" key="4">
    <source>
        <dbReference type="ARBA" id="ARBA00022490"/>
    </source>
</evidence>
<dbReference type="Proteomes" id="UP000504611">
    <property type="component" value="Unplaced"/>
</dbReference>
<organism evidence="14 15">
    <name type="scientific">Notothenia coriiceps</name>
    <name type="common">black rockcod</name>
    <dbReference type="NCBI Taxonomy" id="8208"/>
    <lineage>
        <taxon>Eukaryota</taxon>
        <taxon>Metazoa</taxon>
        <taxon>Chordata</taxon>
        <taxon>Craniata</taxon>
        <taxon>Vertebrata</taxon>
        <taxon>Euteleostomi</taxon>
        <taxon>Actinopterygii</taxon>
        <taxon>Neopterygii</taxon>
        <taxon>Teleostei</taxon>
        <taxon>Neoteleostei</taxon>
        <taxon>Acanthomorphata</taxon>
        <taxon>Eupercaria</taxon>
        <taxon>Perciformes</taxon>
        <taxon>Notothenioidei</taxon>
        <taxon>Nototheniidae</taxon>
        <taxon>Notothenia</taxon>
    </lineage>
</organism>
<evidence type="ECO:0000256" key="2">
    <source>
        <dbReference type="ARBA" id="ARBA00005189"/>
    </source>
</evidence>
<dbReference type="InterPro" id="IPR001024">
    <property type="entry name" value="PLAT/LH2_dom"/>
</dbReference>
<feature type="domain" description="Lipoxygenase" evidence="13">
    <location>
        <begin position="186"/>
        <end position="387"/>
    </location>
</feature>
<proteinExistence type="inferred from homology"/>
<feature type="non-terminal residue" evidence="15">
    <location>
        <position position="387"/>
    </location>
</feature>
<dbReference type="AlphaFoldDB" id="A0A6I9N2X1"/>
<feature type="domain" description="PLAT" evidence="12">
    <location>
        <begin position="68"/>
        <end position="187"/>
    </location>
</feature>
<evidence type="ECO:0000259" key="13">
    <source>
        <dbReference type="PROSITE" id="PS51393"/>
    </source>
</evidence>
<evidence type="ECO:0000256" key="11">
    <source>
        <dbReference type="PROSITE-ProRule" id="PRU00152"/>
    </source>
</evidence>
<evidence type="ECO:0000256" key="8">
    <source>
        <dbReference type="ARBA" id="ARBA00023098"/>
    </source>
</evidence>
<keyword evidence="9" id="KW-0106">Calcium</keyword>
<keyword evidence="4" id="KW-0963">Cytoplasm</keyword>
<evidence type="ECO:0000256" key="6">
    <source>
        <dbReference type="ARBA" id="ARBA00022964"/>
    </source>
</evidence>
<evidence type="ECO:0000313" key="14">
    <source>
        <dbReference type="Proteomes" id="UP000504611"/>
    </source>
</evidence>
<keyword evidence="7" id="KW-0560">Oxidoreductase</keyword>
<evidence type="ECO:0000256" key="3">
    <source>
        <dbReference type="ARBA" id="ARBA00009419"/>
    </source>
</evidence>
<gene>
    <name evidence="15" type="primary">LOC104947852</name>
</gene>
<comment type="caution">
    <text evidence="11">Lacks conserved residue(s) required for the propagation of feature annotation.</text>
</comment>
<dbReference type="InterPro" id="IPR000907">
    <property type="entry name" value="LipOase"/>
</dbReference>
<comment type="similarity">
    <text evidence="3">Belongs to the lipoxygenase family.</text>
</comment>
<dbReference type="GO" id="GO:0005506">
    <property type="term" value="F:iron ion binding"/>
    <property type="evidence" value="ECO:0007669"/>
    <property type="project" value="InterPro"/>
</dbReference>
<dbReference type="RefSeq" id="XP_010772269.1">
    <property type="nucleotide sequence ID" value="XM_010773967.1"/>
</dbReference>
<dbReference type="GO" id="GO:0034440">
    <property type="term" value="P:lipid oxidation"/>
    <property type="evidence" value="ECO:0007669"/>
    <property type="project" value="InterPro"/>
</dbReference>
<evidence type="ECO:0000256" key="9">
    <source>
        <dbReference type="PIRSR" id="PIRSR601885-2"/>
    </source>
</evidence>
<dbReference type="PANTHER" id="PTHR11771">
    <property type="entry name" value="LIPOXYGENASE"/>
    <property type="match status" value="1"/>
</dbReference>
<evidence type="ECO:0000313" key="15">
    <source>
        <dbReference type="RefSeq" id="XP_010772269.1"/>
    </source>
</evidence>
<dbReference type="SMART" id="SM00308">
    <property type="entry name" value="LH2"/>
    <property type="match status" value="1"/>
</dbReference>
<keyword evidence="6" id="KW-0223">Dioxygenase</keyword>
<dbReference type="GeneID" id="104947852"/>
<evidence type="ECO:0000256" key="5">
    <source>
        <dbReference type="ARBA" id="ARBA00022723"/>
    </source>
</evidence>
<dbReference type="Gene3D" id="3.10.450.60">
    <property type="match status" value="1"/>
</dbReference>
<feature type="site" description="Essential for stabilizing binding to COTL1" evidence="10">
    <location>
        <position position="172"/>
    </location>
</feature>
<accession>A0A6I9N2X1</accession>
<dbReference type="InterPro" id="IPR001885">
    <property type="entry name" value="LipOase_mml"/>
</dbReference>
<dbReference type="InterPro" id="IPR036392">
    <property type="entry name" value="PLAT/LH2_dom_sf"/>
</dbReference>
<dbReference type="KEGG" id="ncc:104947852"/>
<feature type="binding site" evidence="9">
    <location>
        <position position="148"/>
    </location>
    <ligand>
        <name>Ca(2+)</name>
        <dbReference type="ChEBI" id="CHEBI:29108"/>
        <label>1</label>
    </ligand>
</feature>
<keyword evidence="8" id="KW-0443">Lipid metabolism</keyword>
<keyword evidence="5 9" id="KW-0479">Metal-binding</keyword>
<evidence type="ECO:0000256" key="10">
    <source>
        <dbReference type="PIRSR" id="PIRSR601885-3"/>
    </source>
</evidence>
<dbReference type="InterPro" id="IPR036226">
    <property type="entry name" value="LipOase_C_sf"/>
</dbReference>
<comment type="subcellular location">
    <subcellularLocation>
        <location evidence="1">Cytoplasm</location>
    </subcellularLocation>
</comment>
<feature type="binding site" evidence="9">
    <location>
        <position position="106"/>
    </location>
    <ligand>
        <name>Ca(2+)</name>
        <dbReference type="ChEBI" id="CHEBI:29108"/>
        <label>1</label>
    </ligand>
</feature>
<dbReference type="Pfam" id="PF01477">
    <property type="entry name" value="PLAT"/>
    <property type="match status" value="1"/>
</dbReference>
<dbReference type="Gene3D" id="2.60.60.20">
    <property type="entry name" value="PLAT/LH2 domain"/>
    <property type="match status" value="1"/>
</dbReference>
<dbReference type="GO" id="GO:0016702">
    <property type="term" value="F:oxidoreductase activity, acting on single donors with incorporation of molecular oxygen, incorporation of two atoms of oxygen"/>
    <property type="evidence" value="ECO:0007669"/>
    <property type="project" value="InterPro"/>
</dbReference>
<comment type="pathway">
    <text evidence="2">Lipid metabolism.</text>
</comment>
<sequence>MGHIPFLPNCKTCSYMFSIPSSEIVFTDWIHPKGVCIKVESVVVTFTIHVSSKEIRTGFFFFFTVKMVNYKVTVSTSGLLNGTTMNIIFIKLVGTDGESDRTWLCNFTGPLAFTAGQASSFNVSCRVSIGKLILIELDKQGLPLIPQDSWFPAKVEVESPEGDTYNFPIYRWIIDSEVERFREGTALRVFEDSHHLGKYSREQALKQREKDYRWDVYAEGIPHNMKVEGPLSLPCEVRFSFTKSTEFGFTALTGLSELGLKGLSDSKKSWANLDDLNRVFCNKRTDISEYVQEHWKEDTFFGYQYLNGINPMLIRRCTALPENFPVTDDMLFPDGQSRLADEMKNGNIFLLDYKRLDGLKANMINEKQQYLMAPLVLLQKTPDDKLM</sequence>
<reference evidence="15" key="1">
    <citation type="submission" date="2025-08" db="UniProtKB">
        <authorList>
            <consortium name="RefSeq"/>
        </authorList>
    </citation>
    <scope>IDENTIFICATION</scope>
    <source>
        <tissue evidence="15">Muscle</tissue>
    </source>
</reference>
<name>A0A6I9N2X1_9TELE</name>
<protein>
    <submittedName>
        <fullName evidence="15">Arachidonate 12-lipoxygenase, 12R-type-like</fullName>
    </submittedName>
</protein>
<dbReference type="PRINTS" id="PR00467">
    <property type="entry name" value="MAMLPOXGNASE"/>
</dbReference>
<evidence type="ECO:0000256" key="7">
    <source>
        <dbReference type="ARBA" id="ARBA00023002"/>
    </source>
</evidence>
<evidence type="ECO:0000259" key="12">
    <source>
        <dbReference type="PROSITE" id="PS50095"/>
    </source>
</evidence>
<dbReference type="InterPro" id="IPR013819">
    <property type="entry name" value="LipOase_C"/>
</dbReference>
<evidence type="ECO:0000256" key="1">
    <source>
        <dbReference type="ARBA" id="ARBA00004496"/>
    </source>
</evidence>
<dbReference type="GO" id="GO:0005737">
    <property type="term" value="C:cytoplasm"/>
    <property type="evidence" value="ECO:0007669"/>
    <property type="project" value="UniProtKB-SubCell"/>
</dbReference>